<proteinExistence type="predicted"/>
<sequence length="112" mass="12597">MGAKREIVSLDMVGRTENGTVYFSADEITVVFQFIGVNYFGFGQKKTLKHNGQSTVGTSAYIKCHNLAGLSIQGVHQPAWTAFLTNENAHLIHFVDLAYRRDRRLLDITCYL</sequence>
<organism evidence="1">
    <name type="scientific">Prevotella sp. GTC17254</name>
    <dbReference type="NCBI Taxonomy" id="3236794"/>
    <lineage>
        <taxon>Bacteria</taxon>
        <taxon>Pseudomonadati</taxon>
        <taxon>Bacteroidota</taxon>
        <taxon>Bacteroidia</taxon>
        <taxon>Bacteroidales</taxon>
        <taxon>Prevotellaceae</taxon>
        <taxon>Prevotella</taxon>
    </lineage>
</organism>
<reference evidence="1" key="1">
    <citation type="submission" date="2024-07" db="EMBL/GenBank/DDBJ databases">
        <title>Complete genome sequence of Prevotella sp. YM-2024 GTC17254.</title>
        <authorList>
            <person name="Hayashi M."/>
            <person name="Muto Y."/>
            <person name="Tanaka K."/>
            <person name="Niwa H."/>
        </authorList>
    </citation>
    <scope>NUCLEOTIDE SEQUENCE</scope>
    <source>
        <strain evidence="1">GTC17254</strain>
    </source>
</reference>
<name>A0AB33J4L4_9BACT</name>
<dbReference type="EMBL" id="AP035786">
    <property type="protein sequence ID" value="BFO74344.1"/>
    <property type="molecule type" value="Genomic_DNA"/>
</dbReference>
<dbReference type="AlphaFoldDB" id="A0AB33J4L4"/>
<gene>
    <name evidence="1" type="ORF">GTC17254_19410</name>
</gene>
<evidence type="ECO:0000313" key="1">
    <source>
        <dbReference type="EMBL" id="BFO74344.1"/>
    </source>
</evidence>
<accession>A0AB33J4L4</accession>
<protein>
    <submittedName>
        <fullName evidence="1">Uncharacterized protein</fullName>
    </submittedName>
</protein>